<evidence type="ECO:0000313" key="3">
    <source>
        <dbReference type="EMBL" id="MBZ2196430.1"/>
    </source>
</evidence>
<feature type="region of interest" description="Disordered" evidence="1">
    <location>
        <begin position="599"/>
        <end position="681"/>
    </location>
</feature>
<feature type="transmembrane region" description="Helical" evidence="2">
    <location>
        <begin position="731"/>
        <end position="748"/>
    </location>
</feature>
<dbReference type="EMBL" id="JAGSHT010000010">
    <property type="protein sequence ID" value="MBZ2196430.1"/>
    <property type="molecule type" value="Genomic_DNA"/>
</dbReference>
<feature type="transmembrane region" description="Helical" evidence="2">
    <location>
        <begin position="826"/>
        <end position="847"/>
    </location>
</feature>
<dbReference type="RefSeq" id="WP_223405287.1">
    <property type="nucleotide sequence ID" value="NZ_JAGSHT010000010.1"/>
</dbReference>
<gene>
    <name evidence="3" type="ORF">KCQ71_09725</name>
</gene>
<dbReference type="Gene3D" id="3.90.550.10">
    <property type="entry name" value="Spore Coat Polysaccharide Biosynthesis Protein SpsA, Chain A"/>
    <property type="match status" value="1"/>
</dbReference>
<organism evidence="3 4">
    <name type="scientific">Occultella gossypii</name>
    <dbReference type="NCBI Taxonomy" id="2800820"/>
    <lineage>
        <taxon>Bacteria</taxon>
        <taxon>Bacillati</taxon>
        <taxon>Actinomycetota</taxon>
        <taxon>Actinomycetes</taxon>
        <taxon>Micrococcales</taxon>
        <taxon>Ruaniaceae</taxon>
        <taxon>Occultella</taxon>
    </lineage>
</organism>
<dbReference type="Pfam" id="PF13641">
    <property type="entry name" value="Glyco_tranf_2_3"/>
    <property type="match status" value="1"/>
</dbReference>
<dbReference type="InterPro" id="IPR029044">
    <property type="entry name" value="Nucleotide-diphossugar_trans"/>
</dbReference>
<keyword evidence="2" id="KW-0812">Transmembrane</keyword>
<feature type="transmembrane region" description="Helical" evidence="2">
    <location>
        <begin position="514"/>
        <end position="533"/>
    </location>
</feature>
<proteinExistence type="predicted"/>
<dbReference type="SUPFAM" id="SSF53448">
    <property type="entry name" value="Nucleotide-diphospho-sugar transferases"/>
    <property type="match status" value="1"/>
</dbReference>
<sequence>MKANAADIHSAPTWNTLAVVVGAADSPYLPTTLAALAAQTVAPEHLLIAALGRKPRAADLRQVASDAGLSPENITIVPTPGARTFGAAVRRALTQSGFDPAADDDVDGRARRWLWLLHDDSAPEPVALAELLGAVEGSRAIAIAGAKQVDWDEPDRLISVGISATFDGQRFTGIEDGEIDQGQHDGREDVYAVGTAGMLIDATLWRALRGPDPALGPFLDGRDLSRRARLAGHRVVVVPRAVVRHARSGYFGLRDADGSRTEEPRAQEPRRSFRARRRAILHVRLAQVPAVLVPLVALAAIVAAPVRAIWRIATKELELAGEEFLALGVLAHPRAIASARRQGRATRRLPYRRLRPLQASWWDVWRLRRDRRLQAVAERRAARAPSELEMAERAAVALRRRLTLGSVLVVVVALSLLTMAPVAFSGALTGGALLPVDGTFAQIWDAALAPWIGTGDGHPGPPDPFLAVLGLLSLVTGGPLGTPMRLSIAVLLVAAMPLAALGGWFAAGTASRSVLLRAWAALAWALGPPLLLALGHGRLGAVIAHLALPFVALGVMRALGLDRRDVVISGMIGAQRVSPRSSERDGVLSGEAKRARLAALADPEAADPGAERDEDEKATTEGDSPEDVTAVDGTSAADGPTDRSTIDEDDSDATSDAKPTTDGPDRRSPSRLDDWDSDDLPVIVSNTAGDYVPEDEPEAATVITRTSNIGSLGAAAAAGLAFTIACAGAPVLLPAGILALVLLALALGRRKRLAVGRKRLVLVALPALVVLGPLLSHAVATAAAGGWRLIFADPGVPFASDPGPAWLTLLAWPAAPTSVPFLDGTAATVLPLIASGTVLAAAVLALFRGAGRARAIRIAWLLVALGVLTAAVSVRVPVAIGRALGTDTDVVVQGWAGPGTSLVLLGLLVATLAAADGLKGSLGQVSFGWRQPAAVVATVVVVAGLVCSATLWTTRVLAERSGAEPAGLVQIAARTAEPVPALGLEVQRPPQGARVLALTPTMDGLDAQLWRGDGPQLTETATAVALGGLVRVESADDPADPEALDAADADLGELVAALGTGTATDAAVALASHAVAVVVVPSVDANASGVLADPTERSRLVALLDSVRGLDRVTENDSGVIWRVNLGEGSTDTSIARAQVTDANGAVLATVPSTGVTAAGRITADGTGRTLVLAERADPAWRAWLGGQPLRSVDAGWRQAFSIPDGALGTIEVRYEPALHMPWRVVTGVVLALTALLALPTRRRRLEDT</sequence>
<evidence type="ECO:0000256" key="1">
    <source>
        <dbReference type="SAM" id="MobiDB-lite"/>
    </source>
</evidence>
<feature type="transmembrane region" description="Helical" evidence="2">
    <location>
        <begin position="291"/>
        <end position="310"/>
    </location>
</feature>
<evidence type="ECO:0000256" key="2">
    <source>
        <dbReference type="SAM" id="Phobius"/>
    </source>
</evidence>
<keyword evidence="2" id="KW-1133">Transmembrane helix</keyword>
<feature type="transmembrane region" description="Helical" evidence="2">
    <location>
        <begin position="859"/>
        <end position="880"/>
    </location>
</feature>
<feature type="transmembrane region" description="Helical" evidence="2">
    <location>
        <begin position="402"/>
        <end position="424"/>
    </location>
</feature>
<feature type="transmembrane region" description="Helical" evidence="2">
    <location>
        <begin position="933"/>
        <end position="952"/>
    </location>
</feature>
<evidence type="ECO:0000313" key="4">
    <source>
        <dbReference type="Proteomes" id="UP000826651"/>
    </source>
</evidence>
<feature type="compositionally biased region" description="Low complexity" evidence="1">
    <location>
        <begin position="599"/>
        <end position="608"/>
    </location>
</feature>
<keyword evidence="4" id="KW-1185">Reference proteome</keyword>
<reference evidence="3 4" key="1">
    <citation type="submission" date="2021-04" db="EMBL/GenBank/DDBJ databases">
        <title>Ruania sp. nov., isolated from sandy soil of mangrove forest.</title>
        <authorList>
            <person name="Ge X."/>
            <person name="Huang R."/>
            <person name="Liu W."/>
        </authorList>
    </citation>
    <scope>NUCLEOTIDE SEQUENCE [LARGE SCALE GENOMIC DNA]</scope>
    <source>
        <strain evidence="3 4">N2-46</strain>
    </source>
</reference>
<feature type="transmembrane region" description="Helical" evidence="2">
    <location>
        <begin position="709"/>
        <end position="725"/>
    </location>
</feature>
<protein>
    <submittedName>
        <fullName evidence="3">Glycosyltransferase family 2 protein</fullName>
    </submittedName>
</protein>
<dbReference type="Proteomes" id="UP000826651">
    <property type="component" value="Unassembled WGS sequence"/>
</dbReference>
<name>A0ABS7S860_9MICO</name>
<accession>A0ABS7S860</accession>
<dbReference type="PANTHER" id="PTHR43179">
    <property type="entry name" value="RHAMNOSYLTRANSFERASE WBBL"/>
    <property type="match status" value="1"/>
</dbReference>
<dbReference type="PANTHER" id="PTHR43179:SF7">
    <property type="entry name" value="RHAMNOSYLTRANSFERASE WBBL"/>
    <property type="match status" value="1"/>
</dbReference>
<feature type="compositionally biased region" description="Basic and acidic residues" evidence="1">
    <location>
        <begin position="609"/>
        <end position="620"/>
    </location>
</feature>
<keyword evidence="2" id="KW-0472">Membrane</keyword>
<comment type="caution">
    <text evidence="3">The sequence shown here is derived from an EMBL/GenBank/DDBJ whole genome shotgun (WGS) entry which is preliminary data.</text>
</comment>
<feature type="compositionally biased region" description="Basic and acidic residues" evidence="1">
    <location>
        <begin position="663"/>
        <end position="674"/>
    </location>
</feature>
<feature type="transmembrane region" description="Helical" evidence="2">
    <location>
        <begin position="539"/>
        <end position="559"/>
    </location>
</feature>
<feature type="transmembrane region" description="Helical" evidence="2">
    <location>
        <begin position="760"/>
        <end position="784"/>
    </location>
</feature>
<feature type="transmembrane region" description="Helical" evidence="2">
    <location>
        <begin position="892"/>
        <end position="913"/>
    </location>
</feature>
<feature type="transmembrane region" description="Helical" evidence="2">
    <location>
        <begin position="486"/>
        <end position="507"/>
    </location>
</feature>